<dbReference type="Pfam" id="PF15979">
    <property type="entry name" value="Glyco_hydro_115"/>
    <property type="match status" value="1"/>
</dbReference>
<dbReference type="GO" id="GO:0016787">
    <property type="term" value="F:hydrolase activity"/>
    <property type="evidence" value="ECO:0007669"/>
    <property type="project" value="UniProtKB-KW"/>
</dbReference>
<keyword evidence="1 4" id="KW-0378">Hydrolase</keyword>
<organism evidence="4 5">
    <name type="scientific">Pycnoporus cinnabarinus</name>
    <name type="common">Cinnabar-red polypore</name>
    <name type="synonym">Trametes cinnabarina</name>
    <dbReference type="NCBI Taxonomy" id="5643"/>
    <lineage>
        <taxon>Eukaryota</taxon>
        <taxon>Fungi</taxon>
        <taxon>Dikarya</taxon>
        <taxon>Basidiomycota</taxon>
        <taxon>Agaricomycotina</taxon>
        <taxon>Agaricomycetes</taxon>
        <taxon>Polyporales</taxon>
        <taxon>Polyporaceae</taxon>
        <taxon>Trametes</taxon>
    </lineage>
</organism>
<dbReference type="EMBL" id="CCBP010000025">
    <property type="protein sequence ID" value="CDO68743.1"/>
    <property type="molecule type" value="Genomic_DNA"/>
</dbReference>
<dbReference type="InterPro" id="IPR042301">
    <property type="entry name" value="GH115_sf"/>
</dbReference>
<accession>A0A060S8N7</accession>
<gene>
    <name evidence="4" type="ORF">BN946_scf184989.g9</name>
</gene>
<dbReference type="PANTHER" id="PTHR37842:SF2">
    <property type="entry name" value="GYLCOSYL HYDROLASE 115 C-TERMINAL DOMAIN-CONTAINING PROTEIN"/>
    <property type="match status" value="1"/>
</dbReference>
<evidence type="ECO:0000256" key="2">
    <source>
        <dbReference type="SAM" id="MobiDB-lite"/>
    </source>
</evidence>
<dbReference type="HOGENOM" id="CLU_004852_0_0_1"/>
<dbReference type="Pfam" id="PF17829">
    <property type="entry name" value="GH115_C"/>
    <property type="match status" value="1"/>
</dbReference>
<sequence>MDEGPSAREFLDDDYDEDNERLGDDEPLAVTADRLRKAVSSADDEPEQPNVLVFEADSEDPPPPPPKLLMMVVLERLEVSRAHRRVVSLIVGMLAFSGSVLAIGQETCVSFKASHSNFPIVSNRKATPILLSPDEWGGVQRTAFDFASDIEQVTGIKPTLKNVTSPRNSFSSFGSQVVIVGTLGKSSLIDEIVNRTKLDVSSIEGKWEAYMTKEIQNPLPGIHSAYAIIGSDKRGTIYALYDHSEQFGVSPWWADVPTTKHSELFVESSGCAHGTPTVKYRAILLNDEQPALQNWAFEKFTNGKGAPLTNSPFNHFFYSKVFELMLRLKANYLWPAIWASAFAIDDTMNQPLANWYGIVMGTTHEEPMMRSTPVEWDLFGQGPWDYQANAQNIYNYWVEGVKRSKDYENIFTVGMRGAVPLPAGEGIPLLEKAVSDQRGILMNIFNISDVTTIPQVWTLYKEVQGYYEEGLQVPDDVTLLWSDDNWGNIRRYPTVSERNRTGGAGIYYHVDYVGQPRDYKWITTFEQMSTAVARDATRIWVLNVGDLKPYEMHTEFFLTYAWDAARWTHMNIGSFVNSWAQREFDLDASDAAEVAAIMHNLTRHNSRRKPELLNATLYSLTNYREYLGHGRAENVLAELQGISEASTRIYNKLPEKTKPAFFQMLQHPVQATLTLTKMWIAGGTNNLRATQGRNSANDYASQVEQLFEQDYELELAYHGMLDGLASSSALDNDSHSHLSSRMPFVTKVNTKKQARHGPMRIIPEGTAGAWPGDNQFNCAAGYGCPDPVLTMDPFLPEGNRFVDVALGGPNGFTFTATSNVTWLKITPAKGSVSSGNPEQRVFLNVDWEKVTGVEAALIVFNSSAATQPQEWRSKLPSTYPSPTEAVTVTVIANHTVAPVGFKGFVEGDGTVSIEAAHATRNTTVQGITWIEIPGLGRTHSGVTPWPRGGNELNFTAGAGPSIEYDFYLFNTIAQGGNVTITTLVSPSLNGLGDDRPLGLALQIDDEQPKTSYFVPPATPGDLPDGWDGTDGWVANNIIQVPMVFQVQPGAHTLKVWMIEPAVVVQKIIIDTGGVKPSFLGPPESIRV</sequence>
<protein>
    <submittedName>
        <fullName evidence="4">Glycoside Hydrolase Family 115 protein</fullName>
    </submittedName>
</protein>
<dbReference type="OMA" id="GPRNYKW"/>
<dbReference type="InterPro" id="IPR029018">
    <property type="entry name" value="Hex-like_dom2"/>
</dbReference>
<evidence type="ECO:0000259" key="3">
    <source>
        <dbReference type="Pfam" id="PF17829"/>
    </source>
</evidence>
<keyword evidence="5" id="KW-1185">Reference proteome</keyword>
<evidence type="ECO:0000313" key="5">
    <source>
        <dbReference type="Proteomes" id="UP000029665"/>
    </source>
</evidence>
<dbReference type="InterPro" id="IPR031924">
    <property type="entry name" value="GH115"/>
</dbReference>
<feature type="compositionally biased region" description="Acidic residues" evidence="2">
    <location>
        <begin position="11"/>
        <end position="27"/>
    </location>
</feature>
<dbReference type="Proteomes" id="UP000029665">
    <property type="component" value="Unassembled WGS sequence"/>
</dbReference>
<proteinExistence type="predicted"/>
<dbReference type="Gene3D" id="2.60.120.1620">
    <property type="match status" value="1"/>
</dbReference>
<dbReference type="InterPro" id="IPR041437">
    <property type="entry name" value="GH115_C"/>
</dbReference>
<evidence type="ECO:0000313" key="4">
    <source>
        <dbReference type="EMBL" id="CDO68743.1"/>
    </source>
</evidence>
<comment type="caution">
    <text evidence="4">The sequence shown here is derived from an EMBL/GenBank/DDBJ whole genome shotgun (WGS) entry which is preliminary data.</text>
</comment>
<feature type="compositionally biased region" description="Basic and acidic residues" evidence="2">
    <location>
        <begin position="1"/>
        <end position="10"/>
    </location>
</feature>
<dbReference type="AlphaFoldDB" id="A0A060S8N7"/>
<feature type="domain" description="Gylcosyl hydrolase 115 C-terminal" evidence="3">
    <location>
        <begin position="903"/>
        <end position="1083"/>
    </location>
</feature>
<feature type="region of interest" description="Disordered" evidence="2">
    <location>
        <begin position="1"/>
        <end position="29"/>
    </location>
</feature>
<dbReference type="Gene3D" id="1.20.58.2150">
    <property type="match status" value="1"/>
</dbReference>
<dbReference type="PANTHER" id="PTHR37842">
    <property type="match status" value="1"/>
</dbReference>
<dbReference type="OrthoDB" id="4849794at2759"/>
<dbReference type="Gene3D" id="3.30.379.10">
    <property type="entry name" value="Chitobiase/beta-hexosaminidase domain 2-like"/>
    <property type="match status" value="1"/>
</dbReference>
<evidence type="ECO:0000256" key="1">
    <source>
        <dbReference type="ARBA" id="ARBA00022801"/>
    </source>
</evidence>
<dbReference type="Gene3D" id="3.20.20.520">
    <property type="entry name" value="Glycosyl hydrolase family 115"/>
    <property type="match status" value="1"/>
</dbReference>
<name>A0A060S8N7_PYCCI</name>
<dbReference type="STRING" id="5643.A0A060S8N7"/>
<reference evidence="4" key="1">
    <citation type="submission" date="2014-01" db="EMBL/GenBank/DDBJ databases">
        <title>The genome of the white-rot fungus Pycnoporus cinnabarinus: a basidiomycete model with a versatile arsenal for lignocellulosic biomass breakdown.</title>
        <authorList>
            <person name="Levasseur A."/>
            <person name="Lomascolo A."/>
            <person name="Ruiz-Duenas F.J."/>
            <person name="Uzan E."/>
            <person name="Piumi F."/>
            <person name="Kues U."/>
            <person name="Ram A.F.J."/>
            <person name="Murat C."/>
            <person name="Haon M."/>
            <person name="Benoit I."/>
            <person name="Arfi Y."/>
            <person name="Chevret D."/>
            <person name="Drula E."/>
            <person name="Kwon M.J."/>
            <person name="Gouret P."/>
            <person name="Lesage-Meessen L."/>
            <person name="Lombard V."/>
            <person name="Mariette J."/>
            <person name="Noirot C."/>
            <person name="Park J."/>
            <person name="Patyshakuliyeva A."/>
            <person name="Wieneger R.A.B."/>
            <person name="Wosten H.A.B."/>
            <person name="Martin F."/>
            <person name="Coutinho P.M."/>
            <person name="de Vries R."/>
            <person name="Martinez A.T."/>
            <person name="Klopp C."/>
            <person name="Pontarotti P."/>
            <person name="Henrissat B."/>
            <person name="Record E."/>
        </authorList>
    </citation>
    <scope>NUCLEOTIDE SEQUENCE [LARGE SCALE GENOMIC DNA]</scope>
    <source>
        <strain evidence="4">BRFM137</strain>
    </source>
</reference>